<accession>A0A6S7FUZ0</accession>
<sequence length="117" mass="13195">MADVENLVSSEKKSNTKRKVNVWCSAVNCLKSDSITLSHVAGYLLHKCSQNTAAQPESNDLDDNKTLDCYLKIYDQDKSQFGGLHVPSASFLEYVVQLEAAFFENFSIYTKAFLCWK</sequence>
<proteinExistence type="predicted"/>
<gene>
    <name evidence="1" type="ORF">PACLA_8A035487</name>
</gene>
<dbReference type="Proteomes" id="UP001152795">
    <property type="component" value="Unassembled WGS sequence"/>
</dbReference>
<protein>
    <submittedName>
        <fullName evidence="1">Uncharacterized protein</fullName>
    </submittedName>
</protein>
<reference evidence="1" key="1">
    <citation type="submission" date="2020-04" db="EMBL/GenBank/DDBJ databases">
        <authorList>
            <person name="Alioto T."/>
            <person name="Alioto T."/>
            <person name="Gomez Garrido J."/>
        </authorList>
    </citation>
    <scope>NUCLEOTIDE SEQUENCE</scope>
    <source>
        <strain evidence="1">A484AB</strain>
    </source>
</reference>
<organism evidence="1 2">
    <name type="scientific">Paramuricea clavata</name>
    <name type="common">Red gorgonian</name>
    <name type="synonym">Violescent sea-whip</name>
    <dbReference type="NCBI Taxonomy" id="317549"/>
    <lineage>
        <taxon>Eukaryota</taxon>
        <taxon>Metazoa</taxon>
        <taxon>Cnidaria</taxon>
        <taxon>Anthozoa</taxon>
        <taxon>Octocorallia</taxon>
        <taxon>Malacalcyonacea</taxon>
        <taxon>Plexauridae</taxon>
        <taxon>Paramuricea</taxon>
    </lineage>
</organism>
<dbReference type="AlphaFoldDB" id="A0A6S7FUZ0"/>
<name>A0A6S7FUZ0_PARCT</name>
<dbReference type="EMBL" id="CACRXK020000358">
    <property type="protein sequence ID" value="CAB3981163.1"/>
    <property type="molecule type" value="Genomic_DNA"/>
</dbReference>
<evidence type="ECO:0000313" key="2">
    <source>
        <dbReference type="Proteomes" id="UP001152795"/>
    </source>
</evidence>
<evidence type="ECO:0000313" key="1">
    <source>
        <dbReference type="EMBL" id="CAB3981163.1"/>
    </source>
</evidence>
<comment type="caution">
    <text evidence="1">The sequence shown here is derived from an EMBL/GenBank/DDBJ whole genome shotgun (WGS) entry which is preliminary data.</text>
</comment>
<keyword evidence="2" id="KW-1185">Reference proteome</keyword>